<keyword evidence="1" id="KW-1185">Reference proteome</keyword>
<dbReference type="RefSeq" id="XP_027200486.1">
    <property type="nucleotide sequence ID" value="XM_027344685.1"/>
</dbReference>
<accession>A0A6P6Y661</accession>
<gene>
    <name evidence="2" type="primary">LOC113794568</name>
</gene>
<dbReference type="Proteomes" id="UP000515146">
    <property type="component" value="Unplaced"/>
</dbReference>
<name>A0A6P6Y661_DERPT</name>
<reference evidence="2" key="1">
    <citation type="submission" date="2025-08" db="UniProtKB">
        <authorList>
            <consortium name="RefSeq"/>
        </authorList>
    </citation>
    <scope>IDENTIFICATION</scope>
    <source>
        <strain evidence="2">Airmid</strain>
    </source>
</reference>
<protein>
    <submittedName>
        <fullName evidence="2">Uncharacterized protein LOC113794568</fullName>
    </submittedName>
</protein>
<dbReference type="InParanoid" id="A0A6P6Y661"/>
<sequence>MSQPNKQHSPKKHKSNKPKSAPVNNNPRCMKFPGLALSTKNSQQRERLMQTIAKAFNKEDSYSDKYVRNLLIKNSPCTSDKRSSEQPQQQQRQQPKHTPKKCPPKHRAPFVFKLTKSMKEEAAKQCDYLQQKVQIKSVSDQLTVVPVVQNANDQDNDTDDQHNDKDSDA</sequence>
<dbReference type="OrthoDB" id="10516518at2759"/>
<evidence type="ECO:0000313" key="2">
    <source>
        <dbReference type="RefSeq" id="XP_027200486.1"/>
    </source>
</evidence>
<dbReference type="AlphaFoldDB" id="A0A6P6Y661"/>
<proteinExistence type="predicted"/>
<organism evidence="1 2">
    <name type="scientific">Dermatophagoides pteronyssinus</name>
    <name type="common">European house dust mite</name>
    <dbReference type="NCBI Taxonomy" id="6956"/>
    <lineage>
        <taxon>Eukaryota</taxon>
        <taxon>Metazoa</taxon>
        <taxon>Ecdysozoa</taxon>
        <taxon>Arthropoda</taxon>
        <taxon>Chelicerata</taxon>
        <taxon>Arachnida</taxon>
        <taxon>Acari</taxon>
        <taxon>Acariformes</taxon>
        <taxon>Sarcoptiformes</taxon>
        <taxon>Astigmata</taxon>
        <taxon>Psoroptidia</taxon>
        <taxon>Analgoidea</taxon>
        <taxon>Pyroglyphidae</taxon>
        <taxon>Dermatophagoidinae</taxon>
        <taxon>Dermatophagoides</taxon>
    </lineage>
</organism>
<dbReference type="KEGG" id="dpte:113794568"/>
<evidence type="ECO:0000313" key="1">
    <source>
        <dbReference type="Proteomes" id="UP000515146"/>
    </source>
</evidence>